<dbReference type="Proteomes" id="UP000286701">
    <property type="component" value="Unassembled WGS sequence"/>
</dbReference>
<dbReference type="OrthoDB" id="9779263at2"/>
<evidence type="ECO:0000313" key="2">
    <source>
        <dbReference type="EMBL" id="RWY47986.1"/>
    </source>
</evidence>
<dbReference type="PANTHER" id="PTHR43777">
    <property type="entry name" value="MOLYBDENUM COFACTOR CYTIDYLYLTRANSFERASE"/>
    <property type="match status" value="1"/>
</dbReference>
<name>A0A444MIR4_9SPHI</name>
<keyword evidence="2" id="KW-0808">Transferase</keyword>
<evidence type="ECO:0000259" key="1">
    <source>
        <dbReference type="Pfam" id="PF12804"/>
    </source>
</evidence>
<dbReference type="PANTHER" id="PTHR43777:SF1">
    <property type="entry name" value="MOLYBDENUM COFACTOR CYTIDYLYLTRANSFERASE"/>
    <property type="match status" value="1"/>
</dbReference>
<dbReference type="RefSeq" id="WP_128535880.1">
    <property type="nucleotide sequence ID" value="NZ_SBIW01000012.1"/>
</dbReference>
<dbReference type="Gene3D" id="3.90.550.10">
    <property type="entry name" value="Spore Coat Polysaccharide Biosynthesis Protein SpsA, Chain A"/>
    <property type="match status" value="1"/>
</dbReference>
<dbReference type="SUPFAM" id="SSF53448">
    <property type="entry name" value="Nucleotide-diphospho-sugar transferases"/>
    <property type="match status" value="1"/>
</dbReference>
<feature type="domain" description="MobA-like NTP transferase" evidence="1">
    <location>
        <begin position="5"/>
        <end position="163"/>
    </location>
</feature>
<dbReference type="InterPro" id="IPR025877">
    <property type="entry name" value="MobA-like_NTP_Trfase"/>
</dbReference>
<dbReference type="Pfam" id="PF12804">
    <property type="entry name" value="NTP_transf_3"/>
    <property type="match status" value="1"/>
</dbReference>
<dbReference type="InterPro" id="IPR029044">
    <property type="entry name" value="Nucleotide-diphossugar_trans"/>
</dbReference>
<accession>A0A444MIR4</accession>
<gene>
    <name evidence="2" type="ORF">EPL05_20570</name>
</gene>
<protein>
    <submittedName>
        <fullName evidence="2">Nucleotidyltransferase family protein</fullName>
    </submittedName>
</protein>
<organism evidence="2 3">
    <name type="scientific">Mucilaginibacter gilvus</name>
    <dbReference type="NCBI Taxonomy" id="2305909"/>
    <lineage>
        <taxon>Bacteria</taxon>
        <taxon>Pseudomonadati</taxon>
        <taxon>Bacteroidota</taxon>
        <taxon>Sphingobacteriia</taxon>
        <taxon>Sphingobacteriales</taxon>
        <taxon>Sphingobacteriaceae</taxon>
        <taxon>Mucilaginibacter</taxon>
    </lineage>
</organism>
<comment type="caution">
    <text evidence="2">The sequence shown here is derived from an EMBL/GenBank/DDBJ whole genome shotgun (WGS) entry which is preliminary data.</text>
</comment>
<dbReference type="GO" id="GO:0016779">
    <property type="term" value="F:nucleotidyltransferase activity"/>
    <property type="evidence" value="ECO:0007669"/>
    <property type="project" value="UniProtKB-ARBA"/>
</dbReference>
<keyword evidence="3" id="KW-1185">Reference proteome</keyword>
<reference evidence="2 3" key="1">
    <citation type="submission" date="2019-01" db="EMBL/GenBank/DDBJ databases">
        <title>Mucilaginibacter antarcticum sp. nov., isolated from antarctic soil.</title>
        <authorList>
            <person name="Yan Y.-Q."/>
            <person name="Du Z.-J."/>
        </authorList>
    </citation>
    <scope>NUCLEOTIDE SEQUENCE [LARGE SCALE GENOMIC DNA]</scope>
    <source>
        <strain evidence="2 3">F01003</strain>
    </source>
</reference>
<dbReference type="CDD" id="cd04182">
    <property type="entry name" value="GT_2_like_f"/>
    <property type="match status" value="1"/>
</dbReference>
<dbReference type="EMBL" id="SBIW01000012">
    <property type="protein sequence ID" value="RWY47986.1"/>
    <property type="molecule type" value="Genomic_DNA"/>
</dbReference>
<proteinExistence type="predicted"/>
<evidence type="ECO:0000313" key="3">
    <source>
        <dbReference type="Proteomes" id="UP000286701"/>
    </source>
</evidence>
<sequence>MAGIIVLAAGKSERLGQPKQNLIFRGKTLLQRAIDVALDSDCRPIIIVLGANVDQIIIQPNKKITILQNPGWPEGMASSIRLAVSEMIEQRVDSTIMMLCDQPFVDAELLTAMAKKQKDTGQPIIACAYKGAVGVPVLFAKSLYPELLLLQGREGARKILQNHPGHIAPIPFENGGIDIDTMEDYEGLIGRQSVN</sequence>
<dbReference type="AlphaFoldDB" id="A0A444MIR4"/>